<accession>A0ACC2I053</accession>
<comment type="caution">
    <text evidence="1">The sequence shown here is derived from an EMBL/GenBank/DDBJ whole genome shotgun (WGS) entry which is preliminary data.</text>
</comment>
<name>A0ACC2I053_9PLEO</name>
<reference evidence="1" key="1">
    <citation type="submission" date="2022-11" db="EMBL/GenBank/DDBJ databases">
        <title>Genome Sequence of Boeremia exigua.</title>
        <authorList>
            <person name="Buettner E."/>
        </authorList>
    </citation>
    <scope>NUCLEOTIDE SEQUENCE</scope>
    <source>
        <strain evidence="1">CU02</strain>
    </source>
</reference>
<protein>
    <submittedName>
        <fullName evidence="1">Uncharacterized protein</fullName>
    </submittedName>
</protein>
<proteinExistence type="predicted"/>
<dbReference type="EMBL" id="JAPHNI010000727">
    <property type="protein sequence ID" value="KAJ8108596.1"/>
    <property type="molecule type" value="Genomic_DNA"/>
</dbReference>
<gene>
    <name evidence="1" type="ORF">OPT61_g8066</name>
</gene>
<keyword evidence="2" id="KW-1185">Reference proteome</keyword>
<organism evidence="1 2">
    <name type="scientific">Boeremia exigua</name>
    <dbReference type="NCBI Taxonomy" id="749465"/>
    <lineage>
        <taxon>Eukaryota</taxon>
        <taxon>Fungi</taxon>
        <taxon>Dikarya</taxon>
        <taxon>Ascomycota</taxon>
        <taxon>Pezizomycotina</taxon>
        <taxon>Dothideomycetes</taxon>
        <taxon>Pleosporomycetidae</taxon>
        <taxon>Pleosporales</taxon>
        <taxon>Pleosporineae</taxon>
        <taxon>Didymellaceae</taxon>
        <taxon>Boeremia</taxon>
    </lineage>
</organism>
<sequence>MCTVNLAATNGGPRAATPDVLGHGKAFGPCWAPARAAGNMRQQIVEMLQMRLLRREGSRINVSQPSQQKKAGTSSSVVRTVAQLRRHEQANR</sequence>
<evidence type="ECO:0000313" key="2">
    <source>
        <dbReference type="Proteomes" id="UP001153331"/>
    </source>
</evidence>
<evidence type="ECO:0000313" key="1">
    <source>
        <dbReference type="EMBL" id="KAJ8108596.1"/>
    </source>
</evidence>
<dbReference type="Proteomes" id="UP001153331">
    <property type="component" value="Unassembled WGS sequence"/>
</dbReference>